<feature type="compositionally biased region" description="Basic and acidic residues" evidence="3">
    <location>
        <begin position="100"/>
        <end position="113"/>
    </location>
</feature>
<feature type="compositionally biased region" description="Low complexity" evidence="3">
    <location>
        <begin position="38"/>
        <end position="55"/>
    </location>
</feature>
<evidence type="ECO:0000259" key="4">
    <source>
        <dbReference type="PROSITE" id="PS50961"/>
    </source>
</evidence>
<feature type="non-terminal residue" evidence="5">
    <location>
        <position position="215"/>
    </location>
</feature>
<keyword evidence="6" id="KW-1185">Reference proteome</keyword>
<dbReference type="Proteomes" id="UP000221165">
    <property type="component" value="Unassembled WGS sequence"/>
</dbReference>
<proteinExistence type="predicted"/>
<name>A0A2C6L789_9APIC</name>
<feature type="compositionally biased region" description="Low complexity" evidence="3">
    <location>
        <begin position="1"/>
        <end position="21"/>
    </location>
</feature>
<evidence type="ECO:0000313" key="5">
    <source>
        <dbReference type="EMBL" id="PHJ23292.1"/>
    </source>
</evidence>
<dbReference type="SUPFAM" id="SSF46785">
    <property type="entry name" value="Winged helix' DNA-binding domain"/>
    <property type="match status" value="1"/>
</dbReference>
<gene>
    <name evidence="5" type="ORF">CSUI_002865</name>
</gene>
<evidence type="ECO:0000256" key="2">
    <source>
        <dbReference type="PROSITE-ProRule" id="PRU00332"/>
    </source>
</evidence>
<dbReference type="InterPro" id="IPR006630">
    <property type="entry name" value="La_HTH"/>
</dbReference>
<accession>A0A2C6L789</accession>
<feature type="compositionally biased region" description="Basic and acidic residues" evidence="3">
    <location>
        <begin position="159"/>
        <end position="172"/>
    </location>
</feature>
<comment type="caution">
    <text evidence="5">The sequence shown here is derived from an EMBL/GenBank/DDBJ whole genome shotgun (WGS) entry which is preliminary data.</text>
</comment>
<dbReference type="AlphaFoldDB" id="A0A2C6L789"/>
<dbReference type="Gene3D" id="1.10.10.10">
    <property type="entry name" value="Winged helix-like DNA-binding domain superfamily/Winged helix DNA-binding domain"/>
    <property type="match status" value="1"/>
</dbReference>
<dbReference type="GO" id="GO:0003723">
    <property type="term" value="F:RNA binding"/>
    <property type="evidence" value="ECO:0007669"/>
    <property type="project" value="UniProtKB-UniRule"/>
</dbReference>
<sequence length="215" mass="23388">MTSPTASSSSPSTPTTSTTTAVGQEPQQAAGGELKNEVSPSSSSVSTTTPKSFTSQGEINMEACSSSPVSDTHDDSVKKNREGGDSHDKQVEGAGAGKPVESKNEEEKSKESTDQASSSSDDNSNNRKAPHEIHKRKRDGEGEDRERRDFKGGKKPRKNMGETDFPKRREDMTPEQLKARIKRQIEYYFSDESLSYDAFFQGVMKEAAQQGKGVS</sequence>
<dbReference type="RefSeq" id="XP_067924968.1">
    <property type="nucleotide sequence ID" value="XM_068063064.1"/>
</dbReference>
<feature type="region of interest" description="Disordered" evidence="3">
    <location>
        <begin position="1"/>
        <end position="176"/>
    </location>
</feature>
<feature type="compositionally biased region" description="Basic and acidic residues" evidence="3">
    <location>
        <begin position="138"/>
        <end position="152"/>
    </location>
</feature>
<keyword evidence="1 2" id="KW-0694">RNA-binding</keyword>
<dbReference type="EMBL" id="MIGC01001214">
    <property type="protein sequence ID" value="PHJ23292.1"/>
    <property type="molecule type" value="Genomic_DNA"/>
</dbReference>
<dbReference type="GeneID" id="94426275"/>
<feature type="compositionally biased region" description="Basic and acidic residues" evidence="3">
    <location>
        <begin position="71"/>
        <end position="91"/>
    </location>
</feature>
<dbReference type="InterPro" id="IPR036388">
    <property type="entry name" value="WH-like_DNA-bd_sf"/>
</dbReference>
<dbReference type="InterPro" id="IPR036390">
    <property type="entry name" value="WH_DNA-bd_sf"/>
</dbReference>
<evidence type="ECO:0000256" key="3">
    <source>
        <dbReference type="SAM" id="MobiDB-lite"/>
    </source>
</evidence>
<dbReference type="PROSITE" id="PS50961">
    <property type="entry name" value="HTH_LA"/>
    <property type="match status" value="1"/>
</dbReference>
<organism evidence="5 6">
    <name type="scientific">Cystoisospora suis</name>
    <dbReference type="NCBI Taxonomy" id="483139"/>
    <lineage>
        <taxon>Eukaryota</taxon>
        <taxon>Sar</taxon>
        <taxon>Alveolata</taxon>
        <taxon>Apicomplexa</taxon>
        <taxon>Conoidasida</taxon>
        <taxon>Coccidia</taxon>
        <taxon>Eucoccidiorida</taxon>
        <taxon>Eimeriorina</taxon>
        <taxon>Sarcocystidae</taxon>
        <taxon>Cystoisospora</taxon>
    </lineage>
</organism>
<reference evidence="5 6" key="1">
    <citation type="journal article" date="2017" name="Int. J. Parasitol.">
        <title>The genome of the protozoan parasite Cystoisospora suis and a reverse vaccinology approach to identify vaccine candidates.</title>
        <authorList>
            <person name="Palmieri N."/>
            <person name="Shrestha A."/>
            <person name="Ruttkowski B."/>
            <person name="Beck T."/>
            <person name="Vogl C."/>
            <person name="Tomley F."/>
            <person name="Blake D.P."/>
            <person name="Joachim A."/>
        </authorList>
    </citation>
    <scope>NUCLEOTIDE SEQUENCE [LARGE SCALE GENOMIC DNA]</scope>
    <source>
        <strain evidence="5 6">Wien I</strain>
    </source>
</reference>
<dbReference type="VEuPathDB" id="ToxoDB:CSUI_002865"/>
<dbReference type="OrthoDB" id="409625at2759"/>
<evidence type="ECO:0000313" key="6">
    <source>
        <dbReference type="Proteomes" id="UP000221165"/>
    </source>
</evidence>
<protein>
    <submittedName>
        <fullName evidence="5">La domain protein</fullName>
    </submittedName>
</protein>
<feature type="domain" description="HTH La-type RNA-binding" evidence="4">
    <location>
        <begin position="171"/>
        <end position="215"/>
    </location>
</feature>
<evidence type="ECO:0000256" key="1">
    <source>
        <dbReference type="ARBA" id="ARBA00022884"/>
    </source>
</evidence>